<name>A0A0A9F9N0_ARUDO</name>
<sequence length="55" mass="6313">MLVMSSVGLSCSQSVRYTRSDLKYSGQTNPTQLRTWVIPFFRRMSRFLATASPPR</sequence>
<organism evidence="1">
    <name type="scientific">Arundo donax</name>
    <name type="common">Giant reed</name>
    <name type="synonym">Donax arundinaceus</name>
    <dbReference type="NCBI Taxonomy" id="35708"/>
    <lineage>
        <taxon>Eukaryota</taxon>
        <taxon>Viridiplantae</taxon>
        <taxon>Streptophyta</taxon>
        <taxon>Embryophyta</taxon>
        <taxon>Tracheophyta</taxon>
        <taxon>Spermatophyta</taxon>
        <taxon>Magnoliopsida</taxon>
        <taxon>Liliopsida</taxon>
        <taxon>Poales</taxon>
        <taxon>Poaceae</taxon>
        <taxon>PACMAD clade</taxon>
        <taxon>Arundinoideae</taxon>
        <taxon>Arundineae</taxon>
        <taxon>Arundo</taxon>
    </lineage>
</organism>
<evidence type="ECO:0000313" key="1">
    <source>
        <dbReference type="EMBL" id="JAE04968.1"/>
    </source>
</evidence>
<reference evidence="1" key="2">
    <citation type="journal article" date="2015" name="Data Brief">
        <title>Shoot transcriptome of the giant reed, Arundo donax.</title>
        <authorList>
            <person name="Barrero R.A."/>
            <person name="Guerrero F.D."/>
            <person name="Moolhuijzen P."/>
            <person name="Goolsby J.A."/>
            <person name="Tidwell J."/>
            <person name="Bellgard S.E."/>
            <person name="Bellgard M.I."/>
        </authorList>
    </citation>
    <scope>NUCLEOTIDE SEQUENCE</scope>
    <source>
        <tissue evidence="1">Shoot tissue taken approximately 20 cm above the soil surface</tissue>
    </source>
</reference>
<proteinExistence type="predicted"/>
<dbReference type="EMBL" id="GBRH01192928">
    <property type="protein sequence ID" value="JAE04968.1"/>
    <property type="molecule type" value="Transcribed_RNA"/>
</dbReference>
<accession>A0A0A9F9N0</accession>
<reference evidence="1" key="1">
    <citation type="submission" date="2014-09" db="EMBL/GenBank/DDBJ databases">
        <authorList>
            <person name="Magalhaes I.L.F."/>
            <person name="Oliveira U."/>
            <person name="Santos F.R."/>
            <person name="Vidigal T.H.D.A."/>
            <person name="Brescovit A.D."/>
            <person name="Santos A.J."/>
        </authorList>
    </citation>
    <scope>NUCLEOTIDE SEQUENCE</scope>
    <source>
        <tissue evidence="1">Shoot tissue taken approximately 20 cm above the soil surface</tissue>
    </source>
</reference>
<protein>
    <submittedName>
        <fullName evidence="1">Uncharacterized protein</fullName>
    </submittedName>
</protein>
<dbReference type="AlphaFoldDB" id="A0A0A9F9N0"/>